<dbReference type="Pfam" id="PF01051">
    <property type="entry name" value="Rep3_N"/>
    <property type="match status" value="1"/>
</dbReference>
<accession>A0A428IY03</accession>
<dbReference type="AlphaFoldDB" id="A0A428IY03"/>
<evidence type="ECO:0000259" key="2">
    <source>
        <dbReference type="Pfam" id="PF01051"/>
    </source>
</evidence>
<sequence length="312" mass="36525">MEASESLEVRQHNAITTARYDYTACQLDLLFFLLSKLRREDKPNQEYQIHMNEVVAMTGREWHYKQLKEATESMGSRMFEVENDHSYVQLWMFQKVEYVKGQGFLRIRLSEDIRPYLFELKNNFTSFQLFSALKISSKYAKRIYQMASQWKDIGETKTYDLDEFKLMLRLKDPKGKEPEQFQRISDLKAKVLDIAVRQINENTELKIGYTLLKQGRSFNAVRFYVTKQQPKQLPIPFDESPEQAKVLMARRHLESLGIKDQKLVAQIIGDEGLVNELFKFMYRLKTDKIKADKNPAGLLLTVLGLKSPAKTA</sequence>
<proteinExistence type="inferred from homology"/>
<comment type="similarity">
    <text evidence="1">Belongs to the initiator RepB protein family.</text>
</comment>
<dbReference type="OrthoDB" id="1428208at2"/>
<organism evidence="3 4">
    <name type="scientific">Hymenobacter metallilatus</name>
    <dbReference type="NCBI Taxonomy" id="2493666"/>
    <lineage>
        <taxon>Bacteria</taxon>
        <taxon>Pseudomonadati</taxon>
        <taxon>Bacteroidota</taxon>
        <taxon>Cytophagia</taxon>
        <taxon>Cytophagales</taxon>
        <taxon>Hymenobacteraceae</taxon>
        <taxon>Hymenobacter</taxon>
    </lineage>
</organism>
<dbReference type="EMBL" id="RWIS01000021">
    <property type="protein sequence ID" value="RSK23973.1"/>
    <property type="molecule type" value="Genomic_DNA"/>
</dbReference>
<dbReference type="RefSeq" id="WP_125433721.1">
    <property type="nucleotide sequence ID" value="NZ_RWIS01000021.1"/>
</dbReference>
<gene>
    <name evidence="3" type="ORF">EI290_21535</name>
</gene>
<dbReference type="Proteomes" id="UP000280066">
    <property type="component" value="Unassembled WGS sequence"/>
</dbReference>
<feature type="domain" description="Initiator Rep protein WH1" evidence="2">
    <location>
        <begin position="9"/>
        <end position="147"/>
    </location>
</feature>
<reference evidence="3 4" key="1">
    <citation type="submission" date="2018-12" db="EMBL/GenBank/DDBJ databases">
        <authorList>
            <person name="Feng G."/>
            <person name="Zhu H."/>
        </authorList>
    </citation>
    <scope>NUCLEOTIDE SEQUENCE [LARGE SCALE GENOMIC DNA]</scope>
    <source>
        <strain evidence="3 4">9PBR-2</strain>
    </source>
</reference>
<comment type="caution">
    <text evidence="3">The sequence shown here is derived from an EMBL/GenBank/DDBJ whole genome shotgun (WGS) entry which is preliminary data.</text>
</comment>
<name>A0A428IY03_9BACT</name>
<dbReference type="InterPro" id="IPR036388">
    <property type="entry name" value="WH-like_DNA-bd_sf"/>
</dbReference>
<dbReference type="Pfam" id="PF21205">
    <property type="entry name" value="Rep3_C"/>
    <property type="match status" value="1"/>
</dbReference>
<keyword evidence="4" id="KW-1185">Reference proteome</keyword>
<protein>
    <submittedName>
        <fullName evidence="3">RepB family plasmid replication initiator protein</fullName>
    </submittedName>
</protein>
<evidence type="ECO:0000256" key="1">
    <source>
        <dbReference type="ARBA" id="ARBA00038283"/>
    </source>
</evidence>
<dbReference type="GO" id="GO:0006270">
    <property type="term" value="P:DNA replication initiation"/>
    <property type="evidence" value="ECO:0007669"/>
    <property type="project" value="InterPro"/>
</dbReference>
<evidence type="ECO:0000313" key="4">
    <source>
        <dbReference type="Proteomes" id="UP000280066"/>
    </source>
</evidence>
<dbReference type="InterPro" id="IPR000525">
    <property type="entry name" value="Initiator_Rep_WH1"/>
</dbReference>
<dbReference type="SUPFAM" id="SSF46785">
    <property type="entry name" value="Winged helix' DNA-binding domain"/>
    <property type="match status" value="2"/>
</dbReference>
<dbReference type="InterPro" id="IPR036390">
    <property type="entry name" value="WH_DNA-bd_sf"/>
</dbReference>
<dbReference type="Gene3D" id="1.10.10.10">
    <property type="entry name" value="Winged helix-like DNA-binding domain superfamily/Winged helix DNA-binding domain"/>
    <property type="match status" value="2"/>
</dbReference>
<dbReference type="GO" id="GO:0003887">
    <property type="term" value="F:DNA-directed DNA polymerase activity"/>
    <property type="evidence" value="ECO:0007669"/>
    <property type="project" value="InterPro"/>
</dbReference>
<evidence type="ECO:0000313" key="3">
    <source>
        <dbReference type="EMBL" id="RSK23973.1"/>
    </source>
</evidence>